<keyword evidence="1" id="KW-0812">Transmembrane</keyword>
<accession>A0A3A4ANF3</accession>
<keyword evidence="1" id="KW-1133">Transmembrane helix</keyword>
<evidence type="ECO:0000313" key="2">
    <source>
        <dbReference type="EMBL" id="RJL31196.1"/>
    </source>
</evidence>
<organism evidence="2 3">
    <name type="scientific">Bailinhaonella thermotolerans</name>
    <dbReference type="NCBI Taxonomy" id="1070861"/>
    <lineage>
        <taxon>Bacteria</taxon>
        <taxon>Bacillati</taxon>
        <taxon>Actinomycetota</taxon>
        <taxon>Actinomycetes</taxon>
        <taxon>Streptosporangiales</taxon>
        <taxon>Streptosporangiaceae</taxon>
        <taxon>Bailinhaonella</taxon>
    </lineage>
</organism>
<protein>
    <submittedName>
        <fullName evidence="2">Uncharacterized protein</fullName>
    </submittedName>
</protein>
<dbReference type="EMBL" id="QZEY01000007">
    <property type="protein sequence ID" value="RJL31196.1"/>
    <property type="molecule type" value="Genomic_DNA"/>
</dbReference>
<feature type="transmembrane region" description="Helical" evidence="1">
    <location>
        <begin position="12"/>
        <end position="29"/>
    </location>
</feature>
<sequence length="114" mass="11990">MKSAGKTVALRIVAALVGLIVVGVGGFVIKNLTGDASTAKVGDCMSREGRDEVKVVECSDPKAVFTVGAKIEGKTETEFSTDERICAAAPGATQRYWQGKRGRAGYVLCLVPKK</sequence>
<dbReference type="Proteomes" id="UP000265768">
    <property type="component" value="Unassembled WGS sequence"/>
</dbReference>
<comment type="caution">
    <text evidence="2">The sequence shown here is derived from an EMBL/GenBank/DDBJ whole genome shotgun (WGS) entry which is preliminary data.</text>
</comment>
<evidence type="ECO:0000256" key="1">
    <source>
        <dbReference type="SAM" id="Phobius"/>
    </source>
</evidence>
<name>A0A3A4ANF3_9ACTN</name>
<evidence type="ECO:0000313" key="3">
    <source>
        <dbReference type="Proteomes" id="UP000265768"/>
    </source>
</evidence>
<proteinExistence type="predicted"/>
<keyword evidence="1" id="KW-0472">Membrane</keyword>
<dbReference type="AlphaFoldDB" id="A0A3A4ANF3"/>
<keyword evidence="3" id="KW-1185">Reference proteome</keyword>
<dbReference type="OrthoDB" id="3633278at2"/>
<reference evidence="2 3" key="1">
    <citation type="submission" date="2018-09" db="EMBL/GenBank/DDBJ databases">
        <title>YIM 75507 draft genome.</title>
        <authorList>
            <person name="Tang S."/>
            <person name="Feng Y."/>
        </authorList>
    </citation>
    <scope>NUCLEOTIDE SEQUENCE [LARGE SCALE GENOMIC DNA]</scope>
    <source>
        <strain evidence="2 3">YIM 75507</strain>
    </source>
</reference>
<gene>
    <name evidence="2" type="ORF">D5H75_19195</name>
</gene>